<name>W4QWJ7_HALA3</name>
<accession>W4QWJ7</accession>
<protein>
    <submittedName>
        <fullName evidence="1">Uncharacterized protein</fullName>
    </submittedName>
</protein>
<organism evidence="1 2">
    <name type="scientific">Halalkalibacter akibai (strain ATCC 43226 / DSM 21942 / CIP 109018 / JCM 9157 / 1139)</name>
    <name type="common">Bacillus akibai</name>
    <dbReference type="NCBI Taxonomy" id="1236973"/>
    <lineage>
        <taxon>Bacteria</taxon>
        <taxon>Bacillati</taxon>
        <taxon>Bacillota</taxon>
        <taxon>Bacilli</taxon>
        <taxon>Bacillales</taxon>
        <taxon>Bacillaceae</taxon>
        <taxon>Halalkalibacter</taxon>
    </lineage>
</organism>
<proteinExistence type="predicted"/>
<reference evidence="1 2" key="1">
    <citation type="journal article" date="2014" name="Genome Announc.">
        <title>Draft Genome Sequences of Three Alkaliphilic Bacillus Strains, Bacillus wakoensis JCM 9140T, Bacillus akibai JCM 9157T, and Bacillus hemicellulosilyticus JCM 9152T.</title>
        <authorList>
            <person name="Yuki M."/>
            <person name="Oshima K."/>
            <person name="Suda W."/>
            <person name="Oshida Y."/>
            <person name="Kitamura K."/>
            <person name="Iida T."/>
            <person name="Hattori M."/>
            <person name="Ohkuma M."/>
        </authorList>
    </citation>
    <scope>NUCLEOTIDE SEQUENCE [LARGE SCALE GENOMIC DNA]</scope>
    <source>
        <strain evidence="1 2">JCM 9157</strain>
    </source>
</reference>
<gene>
    <name evidence="1" type="ORF">JCM9157_3686</name>
</gene>
<dbReference type="AlphaFoldDB" id="W4QWJ7"/>
<sequence>MIAKEHGEVSEWEVTLQYKHIVIVYGYDHSDYYDHVKVGDKVPVIYTKGYTKENKLETESIDPVNL</sequence>
<comment type="caution">
    <text evidence="1">The sequence shown here is derived from an EMBL/GenBank/DDBJ whole genome shotgun (WGS) entry which is preliminary data.</text>
</comment>
<keyword evidence="2" id="KW-1185">Reference proteome</keyword>
<dbReference type="STRING" id="1236973.JCM9157_3686"/>
<dbReference type="Proteomes" id="UP000018896">
    <property type="component" value="Unassembled WGS sequence"/>
</dbReference>
<evidence type="ECO:0000313" key="1">
    <source>
        <dbReference type="EMBL" id="GAE36495.1"/>
    </source>
</evidence>
<dbReference type="EMBL" id="BAUV01000036">
    <property type="protein sequence ID" value="GAE36495.1"/>
    <property type="molecule type" value="Genomic_DNA"/>
</dbReference>
<evidence type="ECO:0000313" key="2">
    <source>
        <dbReference type="Proteomes" id="UP000018896"/>
    </source>
</evidence>